<organism evidence="1 2">
    <name type="scientific">Edaphochlamys debaryana</name>
    <dbReference type="NCBI Taxonomy" id="47281"/>
    <lineage>
        <taxon>Eukaryota</taxon>
        <taxon>Viridiplantae</taxon>
        <taxon>Chlorophyta</taxon>
        <taxon>core chlorophytes</taxon>
        <taxon>Chlorophyceae</taxon>
        <taxon>CS clade</taxon>
        <taxon>Chlamydomonadales</taxon>
        <taxon>Chlamydomonadales incertae sedis</taxon>
        <taxon>Edaphochlamys</taxon>
    </lineage>
</organism>
<dbReference type="EMBL" id="JAEHOE010000115">
    <property type="protein sequence ID" value="KAG2486234.1"/>
    <property type="molecule type" value="Genomic_DNA"/>
</dbReference>
<keyword evidence="2" id="KW-1185">Reference proteome</keyword>
<dbReference type="Gene3D" id="3.40.50.150">
    <property type="entry name" value="Vaccinia Virus protein VP39"/>
    <property type="match status" value="1"/>
</dbReference>
<gene>
    <name evidence="1" type="ORF">HYH03_015059</name>
</gene>
<protein>
    <submittedName>
        <fullName evidence="1">Uncharacterized protein</fullName>
    </submittedName>
</protein>
<proteinExistence type="predicted"/>
<dbReference type="Proteomes" id="UP000612055">
    <property type="component" value="Unassembled WGS sequence"/>
</dbReference>
<dbReference type="InterPro" id="IPR029063">
    <property type="entry name" value="SAM-dependent_MTases_sf"/>
</dbReference>
<accession>A0A836BSW4</accession>
<dbReference type="OrthoDB" id="406773at2759"/>
<sequence length="216" mass="22754">MHRIGPTGGFCLKTRLGGPSAAEHGATNSGSHTDAPLCEALGMLMSGGTVADLGAGRGQYGVCLGPHVVQYKAFDGSEGIETVTDGKVTFLDLSVPTWLGQTFDWVMSVEVGEHIAPSAEGAFISNLLRHVGGGGLVLSWATPGQGGHHHVNERPHDYIIDQVHTLSGGTLHLNSNVTSSLRRLSTLPWFKRNIMVFDRVKPGSSDTVTTAVASRS</sequence>
<dbReference type="SUPFAM" id="SSF53335">
    <property type="entry name" value="S-adenosyl-L-methionine-dependent methyltransferases"/>
    <property type="match status" value="1"/>
</dbReference>
<evidence type="ECO:0000313" key="2">
    <source>
        <dbReference type="Proteomes" id="UP000612055"/>
    </source>
</evidence>
<name>A0A836BSW4_9CHLO</name>
<evidence type="ECO:0000313" key="1">
    <source>
        <dbReference type="EMBL" id="KAG2486234.1"/>
    </source>
</evidence>
<dbReference type="AlphaFoldDB" id="A0A836BSW4"/>
<reference evidence="1" key="1">
    <citation type="journal article" date="2020" name="bioRxiv">
        <title>Comparative genomics of Chlamydomonas.</title>
        <authorList>
            <person name="Craig R.J."/>
            <person name="Hasan A.R."/>
            <person name="Ness R.W."/>
            <person name="Keightley P.D."/>
        </authorList>
    </citation>
    <scope>NUCLEOTIDE SEQUENCE</scope>
    <source>
        <strain evidence="1">CCAP 11/70</strain>
    </source>
</reference>
<comment type="caution">
    <text evidence="1">The sequence shown here is derived from an EMBL/GenBank/DDBJ whole genome shotgun (WGS) entry which is preliminary data.</text>
</comment>